<evidence type="ECO:0000313" key="3">
    <source>
        <dbReference type="Proteomes" id="UP001600888"/>
    </source>
</evidence>
<proteinExistence type="predicted"/>
<feature type="coiled-coil region" evidence="1">
    <location>
        <begin position="92"/>
        <end position="157"/>
    </location>
</feature>
<sequence>MLYLATKTTNDLEEEKAMRESNVLGENANIKAYKKVVIKKQEAYNAADKALDNKRAETAKFKKDVLSKKKLAIQAAGTAAAASTATANDDPKTTLKGEIRTLTSALEAARSELQTQEAVLNGENGMRVQETTLKGAVDKAIEELGDSEDLLVKMKKKREWIAASAAADEQELEAQRSAAAAKRKPEAPPA</sequence>
<dbReference type="EMBL" id="JBAWTH010000114">
    <property type="protein sequence ID" value="KAL2276405.1"/>
    <property type="molecule type" value="Genomic_DNA"/>
</dbReference>
<keyword evidence="3" id="KW-1185">Reference proteome</keyword>
<comment type="caution">
    <text evidence="2">The sequence shown here is derived from an EMBL/GenBank/DDBJ whole genome shotgun (WGS) entry which is preliminary data.</text>
</comment>
<reference evidence="2 3" key="1">
    <citation type="submission" date="2024-03" db="EMBL/GenBank/DDBJ databases">
        <title>A high-quality draft genome sequence of Diaporthe vaccinii, a causative agent of upright dieback and viscid rot disease in cranberry plants.</title>
        <authorList>
            <person name="Sarrasin M."/>
            <person name="Lang B.F."/>
            <person name="Burger G."/>
        </authorList>
    </citation>
    <scope>NUCLEOTIDE SEQUENCE [LARGE SCALE GENOMIC DNA]</scope>
    <source>
        <strain evidence="2 3">IS7</strain>
    </source>
</reference>
<name>A0ABR4E1W0_9PEZI</name>
<evidence type="ECO:0000256" key="1">
    <source>
        <dbReference type="SAM" id="Coils"/>
    </source>
</evidence>
<evidence type="ECO:0000313" key="2">
    <source>
        <dbReference type="EMBL" id="KAL2276405.1"/>
    </source>
</evidence>
<gene>
    <name evidence="2" type="ORF">FJTKL_00919</name>
</gene>
<keyword evidence="1" id="KW-0175">Coiled coil</keyword>
<organism evidence="2 3">
    <name type="scientific">Diaporthe vaccinii</name>
    <dbReference type="NCBI Taxonomy" id="105482"/>
    <lineage>
        <taxon>Eukaryota</taxon>
        <taxon>Fungi</taxon>
        <taxon>Dikarya</taxon>
        <taxon>Ascomycota</taxon>
        <taxon>Pezizomycotina</taxon>
        <taxon>Sordariomycetes</taxon>
        <taxon>Sordariomycetidae</taxon>
        <taxon>Diaporthales</taxon>
        <taxon>Diaporthaceae</taxon>
        <taxon>Diaporthe</taxon>
        <taxon>Diaporthe eres species complex</taxon>
    </lineage>
</organism>
<accession>A0ABR4E1W0</accession>
<protein>
    <submittedName>
        <fullName evidence="2">Uncharacterized protein</fullName>
    </submittedName>
</protein>
<dbReference type="Proteomes" id="UP001600888">
    <property type="component" value="Unassembled WGS sequence"/>
</dbReference>